<keyword evidence="10" id="KW-1185">Reference proteome</keyword>
<keyword evidence="5 7" id="KW-1133">Transmembrane helix</keyword>
<dbReference type="InterPro" id="IPR011701">
    <property type="entry name" value="MFS"/>
</dbReference>
<comment type="subcellular location">
    <subcellularLocation>
        <location evidence="1">Cell membrane</location>
        <topology evidence="1">Multi-pass membrane protein</topology>
    </subcellularLocation>
</comment>
<organism evidence="9 10">
    <name type="scientific">Hornefia porci</name>
    <dbReference type="NCBI Taxonomy" id="2652292"/>
    <lineage>
        <taxon>Bacteria</taxon>
        <taxon>Bacillati</taxon>
        <taxon>Bacillota</taxon>
        <taxon>Clostridia</taxon>
        <taxon>Peptostreptococcales</taxon>
        <taxon>Anaerovoracaceae</taxon>
        <taxon>Hornefia</taxon>
    </lineage>
</organism>
<dbReference type="Pfam" id="PF00083">
    <property type="entry name" value="Sugar_tr"/>
    <property type="match status" value="1"/>
</dbReference>
<evidence type="ECO:0000256" key="6">
    <source>
        <dbReference type="ARBA" id="ARBA00023136"/>
    </source>
</evidence>
<evidence type="ECO:0000256" key="5">
    <source>
        <dbReference type="ARBA" id="ARBA00022989"/>
    </source>
</evidence>
<dbReference type="InterPro" id="IPR036259">
    <property type="entry name" value="MFS_trans_sf"/>
</dbReference>
<gene>
    <name evidence="9" type="ORF">BHK98_11525</name>
</gene>
<feature type="transmembrane region" description="Helical" evidence="7">
    <location>
        <begin position="346"/>
        <end position="368"/>
    </location>
</feature>
<dbReference type="Pfam" id="PF07690">
    <property type="entry name" value="MFS_1"/>
    <property type="match status" value="1"/>
</dbReference>
<dbReference type="PROSITE" id="PS50850">
    <property type="entry name" value="MFS"/>
    <property type="match status" value="1"/>
</dbReference>
<dbReference type="OrthoDB" id="9803985at2"/>
<feature type="transmembrane region" description="Helical" evidence="7">
    <location>
        <begin position="374"/>
        <end position="394"/>
    </location>
</feature>
<dbReference type="GO" id="GO:0005886">
    <property type="term" value="C:plasma membrane"/>
    <property type="evidence" value="ECO:0007669"/>
    <property type="project" value="UniProtKB-SubCell"/>
</dbReference>
<dbReference type="RefSeq" id="WP_075715178.1">
    <property type="nucleotide sequence ID" value="NZ_MJIE01000001.1"/>
</dbReference>
<protein>
    <submittedName>
        <fullName evidence="9">MFS transporter</fullName>
    </submittedName>
</protein>
<keyword evidence="4 7" id="KW-0812">Transmembrane</keyword>
<dbReference type="STRING" id="1261640.BHK98_11525"/>
<dbReference type="InterPro" id="IPR020846">
    <property type="entry name" value="MFS_dom"/>
</dbReference>
<dbReference type="GO" id="GO:0022857">
    <property type="term" value="F:transmembrane transporter activity"/>
    <property type="evidence" value="ECO:0007669"/>
    <property type="project" value="InterPro"/>
</dbReference>
<reference evidence="9 10" key="1">
    <citation type="journal article" date="2016" name="Appl. Environ. Microbiol.">
        <title>Function and Phylogeny of Bacterial Butyryl Coenzyme A:Acetate Transferases and Their Diversity in the Proximal Colon of Swine.</title>
        <authorList>
            <person name="Trachsel J."/>
            <person name="Bayles D.O."/>
            <person name="Looft T."/>
            <person name="Levine U.Y."/>
            <person name="Allen H.K."/>
        </authorList>
    </citation>
    <scope>NUCLEOTIDE SEQUENCE [LARGE SCALE GENOMIC DNA]</scope>
    <source>
        <strain evidence="9 10">68-3-10</strain>
    </source>
</reference>
<comment type="caution">
    <text evidence="9">The sequence shown here is derived from an EMBL/GenBank/DDBJ whole genome shotgun (WGS) entry which is preliminary data.</text>
</comment>
<dbReference type="PANTHER" id="PTHR42688:SF1">
    <property type="entry name" value="BLR5212 PROTEIN"/>
    <property type="match status" value="1"/>
</dbReference>
<evidence type="ECO:0000256" key="7">
    <source>
        <dbReference type="SAM" id="Phobius"/>
    </source>
</evidence>
<feature type="transmembrane region" description="Helical" evidence="7">
    <location>
        <begin position="176"/>
        <end position="198"/>
    </location>
</feature>
<evidence type="ECO:0000256" key="3">
    <source>
        <dbReference type="ARBA" id="ARBA00022475"/>
    </source>
</evidence>
<name>A0A1Q9JLJ0_9FIRM</name>
<dbReference type="SUPFAM" id="SSF103473">
    <property type="entry name" value="MFS general substrate transporter"/>
    <property type="match status" value="1"/>
</dbReference>
<evidence type="ECO:0000256" key="4">
    <source>
        <dbReference type="ARBA" id="ARBA00022692"/>
    </source>
</evidence>
<evidence type="ECO:0000256" key="2">
    <source>
        <dbReference type="ARBA" id="ARBA00022448"/>
    </source>
</evidence>
<feature type="domain" description="Major facilitator superfamily (MFS) profile" evidence="8">
    <location>
        <begin position="12"/>
        <end position="399"/>
    </location>
</feature>
<feature type="transmembrane region" description="Helical" evidence="7">
    <location>
        <begin position="46"/>
        <end position="67"/>
    </location>
</feature>
<sequence length="403" mass="43643">MRERKFSVPSGAMTFILLMGIVSLFSDMTHEGARSILGEYLNLTGASAATIGFVSGVGELCGYSLRLLSGFLADKSRRYWTLVIFGYTLQVLAIPALALVPENGWILACGLVILERIGKAVKKPAKNTLVSFAASEVGTGKGFAYQEFLDQLGAFLGPVILFVITLIKGTGELFSAYRLCFAALGIPAAVTVALVLFAQRKYPHPEVFEKDEEEQTEFRFRPAFVLYMAAICLFAFGFADFTLITLHAARTHAFPTATLSLLYAGAMAVDAFAALFFGWLFDKIGLRALILSTLCSAFFAAFIFLSANPWSMAFGIFLWGIGMGAQESIMKAAASKIIPKSMRSTGFGIFETGFGIAWFLGSWLLGALYDIAPLYLAAVSAAAQLLAVVFYLLCIRQSAAMKQ</sequence>
<dbReference type="EMBL" id="MJIE01000001">
    <property type="protein sequence ID" value="OLR57046.1"/>
    <property type="molecule type" value="Genomic_DNA"/>
</dbReference>
<evidence type="ECO:0000313" key="9">
    <source>
        <dbReference type="EMBL" id="OLR57046.1"/>
    </source>
</evidence>
<dbReference type="AlphaFoldDB" id="A0A1Q9JLJ0"/>
<evidence type="ECO:0000259" key="8">
    <source>
        <dbReference type="PROSITE" id="PS50850"/>
    </source>
</evidence>
<feature type="transmembrane region" description="Helical" evidence="7">
    <location>
        <begin position="261"/>
        <end position="281"/>
    </location>
</feature>
<feature type="transmembrane region" description="Helical" evidence="7">
    <location>
        <begin position="7"/>
        <end position="26"/>
    </location>
</feature>
<feature type="transmembrane region" description="Helical" evidence="7">
    <location>
        <begin position="224"/>
        <end position="249"/>
    </location>
</feature>
<feature type="transmembrane region" description="Helical" evidence="7">
    <location>
        <begin position="79"/>
        <end position="98"/>
    </location>
</feature>
<accession>A0A1Q9JLJ0</accession>
<evidence type="ECO:0000313" key="10">
    <source>
        <dbReference type="Proteomes" id="UP000187404"/>
    </source>
</evidence>
<proteinExistence type="predicted"/>
<keyword evidence="6 7" id="KW-0472">Membrane</keyword>
<dbReference type="InterPro" id="IPR005828">
    <property type="entry name" value="MFS_sugar_transport-like"/>
</dbReference>
<dbReference type="InterPro" id="IPR052425">
    <property type="entry name" value="Uncharacterized_MFS-type"/>
</dbReference>
<dbReference type="Proteomes" id="UP000187404">
    <property type="component" value="Unassembled WGS sequence"/>
</dbReference>
<dbReference type="CDD" id="cd17370">
    <property type="entry name" value="MFS_MJ1317_like"/>
    <property type="match status" value="1"/>
</dbReference>
<dbReference type="Gene3D" id="1.20.1250.20">
    <property type="entry name" value="MFS general substrate transporter like domains"/>
    <property type="match status" value="1"/>
</dbReference>
<feature type="transmembrane region" description="Helical" evidence="7">
    <location>
        <begin position="152"/>
        <end position="170"/>
    </location>
</feature>
<keyword evidence="2" id="KW-0813">Transport</keyword>
<evidence type="ECO:0000256" key="1">
    <source>
        <dbReference type="ARBA" id="ARBA00004651"/>
    </source>
</evidence>
<dbReference type="PANTHER" id="PTHR42688">
    <property type="entry name" value="CONSERVED PROTEIN"/>
    <property type="match status" value="1"/>
</dbReference>
<keyword evidence="3" id="KW-1003">Cell membrane</keyword>